<name>A0A1E5XK25_9HYPH</name>
<dbReference type="Pfam" id="PF03729">
    <property type="entry name" value="DUF308"/>
    <property type="match status" value="2"/>
</dbReference>
<dbReference type="AlphaFoldDB" id="A0A1E5XK25"/>
<dbReference type="GO" id="GO:0005886">
    <property type="term" value="C:plasma membrane"/>
    <property type="evidence" value="ECO:0007669"/>
    <property type="project" value="TreeGrafter"/>
</dbReference>
<keyword evidence="3" id="KW-1185">Reference proteome</keyword>
<gene>
    <name evidence="2" type="ORF">VW23_027805</name>
</gene>
<keyword evidence="1" id="KW-1133">Transmembrane helix</keyword>
<dbReference type="InterPro" id="IPR052712">
    <property type="entry name" value="Acid_resist_chaperone_HdeD"/>
</dbReference>
<organism evidence="2 3">
    <name type="scientific">Devosia insulae DS-56</name>
    <dbReference type="NCBI Taxonomy" id="1116389"/>
    <lineage>
        <taxon>Bacteria</taxon>
        <taxon>Pseudomonadati</taxon>
        <taxon>Pseudomonadota</taxon>
        <taxon>Alphaproteobacteria</taxon>
        <taxon>Hyphomicrobiales</taxon>
        <taxon>Devosiaceae</taxon>
        <taxon>Devosia</taxon>
    </lineage>
</organism>
<dbReference type="InterPro" id="IPR005325">
    <property type="entry name" value="DUF308_memb"/>
</dbReference>
<keyword evidence="1" id="KW-0812">Transmembrane</keyword>
<dbReference type="Proteomes" id="UP000095463">
    <property type="component" value="Unassembled WGS sequence"/>
</dbReference>
<dbReference type="PANTHER" id="PTHR34989:SF1">
    <property type="entry name" value="PROTEIN HDED"/>
    <property type="match status" value="1"/>
</dbReference>
<evidence type="ECO:0008006" key="4">
    <source>
        <dbReference type="Google" id="ProtNLM"/>
    </source>
</evidence>
<feature type="transmembrane region" description="Helical" evidence="1">
    <location>
        <begin position="72"/>
        <end position="91"/>
    </location>
</feature>
<dbReference type="PANTHER" id="PTHR34989">
    <property type="entry name" value="PROTEIN HDED"/>
    <property type="match status" value="1"/>
</dbReference>
<keyword evidence="1" id="KW-0472">Membrane</keyword>
<evidence type="ECO:0000256" key="1">
    <source>
        <dbReference type="SAM" id="Phobius"/>
    </source>
</evidence>
<comment type="caution">
    <text evidence="2">The sequence shown here is derived from an EMBL/GenBank/DDBJ whole genome shotgun (WGS) entry which is preliminary data.</text>
</comment>
<dbReference type="EMBL" id="LAJE02000344">
    <property type="protein sequence ID" value="OEO28941.1"/>
    <property type="molecule type" value="Genomic_DNA"/>
</dbReference>
<dbReference type="OrthoDB" id="7949164at2"/>
<feature type="transmembrane region" description="Helical" evidence="1">
    <location>
        <begin position="36"/>
        <end position="60"/>
    </location>
</feature>
<feature type="transmembrane region" description="Helical" evidence="1">
    <location>
        <begin position="97"/>
        <end position="119"/>
    </location>
</feature>
<sequence length="189" mass="19828">MATESALPWPSIFAGIRGVLMLAGGIFALLSPQLALATLVWVGGVIVIIDGALGLWGLLFGGRTSSRLGVAITRHILAILAGILIVAFPAMAAAIGISTLVILVGIMMILIGAFALYVTIAGRALLRQGTFWPEVLSASAYLLFGVLLLVMPLSSALVLVSIVGVLMILYGLFQLYIAWQLRSIEVKVA</sequence>
<reference evidence="2 3" key="1">
    <citation type="journal article" date="2015" name="Genome Announc.">
        <title>Genome Assemblies of Three Soil-Associated Devosia species: D. insulae, D. limi, and D. soli.</title>
        <authorList>
            <person name="Hassan Y.I."/>
            <person name="Lepp D."/>
            <person name="Zhou T."/>
        </authorList>
    </citation>
    <scope>NUCLEOTIDE SEQUENCE [LARGE SCALE GENOMIC DNA]</scope>
    <source>
        <strain evidence="2 3">DS-56</strain>
    </source>
</reference>
<feature type="transmembrane region" description="Helical" evidence="1">
    <location>
        <begin position="131"/>
        <end position="150"/>
    </location>
</feature>
<evidence type="ECO:0000313" key="3">
    <source>
        <dbReference type="Proteomes" id="UP000095463"/>
    </source>
</evidence>
<feature type="transmembrane region" description="Helical" evidence="1">
    <location>
        <begin position="12"/>
        <end position="30"/>
    </location>
</feature>
<proteinExistence type="predicted"/>
<dbReference type="RefSeq" id="WP_069911774.1">
    <property type="nucleotide sequence ID" value="NZ_LAJE02000344.1"/>
</dbReference>
<evidence type="ECO:0000313" key="2">
    <source>
        <dbReference type="EMBL" id="OEO28941.1"/>
    </source>
</evidence>
<protein>
    <recommendedName>
        <fullName evidence="4">Cobalt ABC transporter permease</fullName>
    </recommendedName>
</protein>
<accession>A0A1E5XK25</accession>
<feature type="transmembrane region" description="Helical" evidence="1">
    <location>
        <begin position="156"/>
        <end position="179"/>
    </location>
</feature>